<comment type="subcellular location">
    <subcellularLocation>
        <location evidence="1 9">Cell outer membrane</location>
        <topology evidence="1 9">Multi-pass membrane protein</topology>
    </subcellularLocation>
</comment>
<dbReference type="GO" id="GO:0009279">
    <property type="term" value="C:cell outer membrane"/>
    <property type="evidence" value="ECO:0007669"/>
    <property type="project" value="UniProtKB-SubCell"/>
</dbReference>
<keyword evidence="7 9" id="KW-0472">Membrane</keyword>
<dbReference type="KEGG" id="tgr:Tgr7_0865"/>
<accession>B8GN95</accession>
<evidence type="ECO:0000259" key="13">
    <source>
        <dbReference type="Pfam" id="PF07715"/>
    </source>
</evidence>
<dbReference type="OrthoDB" id="9760494at2"/>
<evidence type="ECO:0000256" key="3">
    <source>
        <dbReference type="ARBA" id="ARBA00022452"/>
    </source>
</evidence>
<dbReference type="EMBL" id="CP001339">
    <property type="protein sequence ID" value="ACL71956.1"/>
    <property type="molecule type" value="Genomic_DNA"/>
</dbReference>
<evidence type="ECO:0000256" key="11">
    <source>
        <dbReference type="RuleBase" id="RU003357"/>
    </source>
</evidence>
<sequence precursor="true">MSASTCPSRRPDPGALFSLRSLPCAVAAALGTLVLLPATTMAEGQLLPRIEVVGSAEEDKARQPGAVVVVTEEDLELWQPLSTEDALRHVPGVHIKREEESAVVANIGIRGLSASDYKTLILEDGVPVAPGLFVGNGRYFNPRIQRMEGVEVLKGPAAVRYGPNTVGGVINYLTKTPEDGVVVSGRVGSHNLRESTVELGGSAPSGDAIIGAVVTWAESDGFMDKGYRMSDVMVKGGMAVGEDQWIGVKFSHYNNDANISYRGLFPDAYEAGAKFNPAPDDYFLTERQAFDVNHEWQISDAARLNTVLYWSQMYRDYWRFDLVGGSPTTVIDGLTQWNYSDSVTGNNRAFERVGMDSRLRVDHGGFGMRNEAEIGLRYMDESMIDTRVRATREQPRHGLVDRNEKQTAQSLAVFAENRFFVNDRLAITPGLRVETYEQRRDDRVNNANDGKSSNTELLPGVGATFQLNPQVQFYGGIYRAFAPPLNNQSIVTGVDQKLDAERSTNVEVGVRGRQGNLRYEMTAFQMDFSNQVTPAVSGDLANANAGSTLHRGLEFMLGYDWANGVFVDANLTYIPTSEYREDRGNGIDKGNRLPYSPELVANLSVGYISGPLKTALSGNYVSEQYGDGQNSVDFVQTGVWGGRMPSYYTFDLTGMYDVNARLSVFGAVKNLTDERYIGGLRQGIYVGPERSFEAGARYRF</sequence>
<keyword evidence="15" id="KW-1185">Reference proteome</keyword>
<feature type="domain" description="TonB-dependent receptor-like beta-barrel" evidence="12">
    <location>
        <begin position="249"/>
        <end position="671"/>
    </location>
</feature>
<name>B8GN95_THISH</name>
<evidence type="ECO:0000256" key="2">
    <source>
        <dbReference type="ARBA" id="ARBA00022448"/>
    </source>
</evidence>
<evidence type="ECO:0000256" key="8">
    <source>
        <dbReference type="ARBA" id="ARBA00023237"/>
    </source>
</evidence>
<dbReference type="RefSeq" id="WP_012637444.1">
    <property type="nucleotide sequence ID" value="NC_011901.1"/>
</dbReference>
<keyword evidence="5" id="KW-0732">Signal</keyword>
<evidence type="ECO:0000256" key="10">
    <source>
        <dbReference type="PROSITE-ProRule" id="PRU10144"/>
    </source>
</evidence>
<proteinExistence type="inferred from homology"/>
<keyword evidence="3 9" id="KW-1134">Transmembrane beta strand</keyword>
<dbReference type="InterPro" id="IPR000531">
    <property type="entry name" value="Beta-barrel_TonB"/>
</dbReference>
<dbReference type="Gene3D" id="2.170.130.10">
    <property type="entry name" value="TonB-dependent receptor, plug domain"/>
    <property type="match status" value="1"/>
</dbReference>
<keyword evidence="2 9" id="KW-0813">Transport</keyword>
<dbReference type="CDD" id="cd01347">
    <property type="entry name" value="ligand_gated_channel"/>
    <property type="match status" value="1"/>
</dbReference>
<evidence type="ECO:0000256" key="7">
    <source>
        <dbReference type="ARBA" id="ARBA00023136"/>
    </source>
</evidence>
<keyword evidence="14" id="KW-0675">Receptor</keyword>
<evidence type="ECO:0000313" key="15">
    <source>
        <dbReference type="Proteomes" id="UP000002383"/>
    </source>
</evidence>
<keyword evidence="6 11" id="KW-0798">TonB box</keyword>
<dbReference type="AlphaFoldDB" id="B8GN95"/>
<dbReference type="Pfam" id="PF07715">
    <property type="entry name" value="Plug"/>
    <property type="match status" value="1"/>
</dbReference>
<evidence type="ECO:0000256" key="9">
    <source>
        <dbReference type="PROSITE-ProRule" id="PRU01360"/>
    </source>
</evidence>
<protein>
    <submittedName>
        <fullName evidence="14">TonB-dependent receptor</fullName>
    </submittedName>
</protein>
<dbReference type="eggNOG" id="COG4772">
    <property type="taxonomic scope" value="Bacteria"/>
</dbReference>
<dbReference type="Proteomes" id="UP000002383">
    <property type="component" value="Chromosome"/>
</dbReference>
<evidence type="ECO:0000313" key="14">
    <source>
        <dbReference type="EMBL" id="ACL71956.1"/>
    </source>
</evidence>
<dbReference type="STRING" id="396588.Tgr7_0865"/>
<dbReference type="HOGENOM" id="CLU_008287_17_0_6"/>
<dbReference type="Gene3D" id="2.40.170.20">
    <property type="entry name" value="TonB-dependent receptor, beta-barrel domain"/>
    <property type="match status" value="1"/>
</dbReference>
<dbReference type="SUPFAM" id="SSF56935">
    <property type="entry name" value="Porins"/>
    <property type="match status" value="1"/>
</dbReference>
<feature type="short sequence motif" description="TonB C-terminal box" evidence="10">
    <location>
        <begin position="683"/>
        <end position="700"/>
    </location>
</feature>
<evidence type="ECO:0000256" key="4">
    <source>
        <dbReference type="ARBA" id="ARBA00022692"/>
    </source>
</evidence>
<organism evidence="14 15">
    <name type="scientific">Thioalkalivibrio sulfidiphilus (strain HL-EbGR7)</name>
    <dbReference type="NCBI Taxonomy" id="396588"/>
    <lineage>
        <taxon>Bacteria</taxon>
        <taxon>Pseudomonadati</taxon>
        <taxon>Pseudomonadota</taxon>
        <taxon>Gammaproteobacteria</taxon>
        <taxon>Chromatiales</taxon>
        <taxon>Ectothiorhodospiraceae</taxon>
        <taxon>Thioalkalivibrio</taxon>
    </lineage>
</organism>
<comment type="similarity">
    <text evidence="9 11">Belongs to the TonB-dependent receptor family.</text>
</comment>
<dbReference type="GO" id="GO:0033214">
    <property type="term" value="P:siderophore-iron import into cell"/>
    <property type="evidence" value="ECO:0007669"/>
    <property type="project" value="TreeGrafter"/>
</dbReference>
<dbReference type="InterPro" id="IPR012910">
    <property type="entry name" value="Plug_dom"/>
</dbReference>
<evidence type="ECO:0000259" key="12">
    <source>
        <dbReference type="Pfam" id="PF00593"/>
    </source>
</evidence>
<dbReference type="PROSITE" id="PS52016">
    <property type="entry name" value="TONB_DEPENDENT_REC_3"/>
    <property type="match status" value="1"/>
</dbReference>
<dbReference type="PANTHER" id="PTHR30442:SF0">
    <property type="entry name" value="FE(3+) DICITRATE TRANSPORT PROTEIN FECA"/>
    <property type="match status" value="1"/>
</dbReference>
<dbReference type="InterPro" id="IPR036942">
    <property type="entry name" value="Beta-barrel_TonB_sf"/>
</dbReference>
<evidence type="ECO:0000256" key="1">
    <source>
        <dbReference type="ARBA" id="ARBA00004571"/>
    </source>
</evidence>
<feature type="domain" description="TonB-dependent receptor plug" evidence="13">
    <location>
        <begin position="60"/>
        <end position="169"/>
    </location>
</feature>
<dbReference type="PANTHER" id="PTHR30442">
    <property type="entry name" value="IRON III DICITRATE TRANSPORT PROTEIN FECA"/>
    <property type="match status" value="1"/>
</dbReference>
<dbReference type="InterPro" id="IPR010917">
    <property type="entry name" value="TonB_rcpt_CS"/>
</dbReference>
<dbReference type="Pfam" id="PF00593">
    <property type="entry name" value="TonB_dep_Rec_b-barrel"/>
    <property type="match status" value="1"/>
</dbReference>
<dbReference type="InterPro" id="IPR039426">
    <property type="entry name" value="TonB-dep_rcpt-like"/>
</dbReference>
<gene>
    <name evidence="14" type="ordered locus">Tgr7_0865</name>
</gene>
<reference evidence="14 15" key="1">
    <citation type="journal article" date="2011" name="Stand. Genomic Sci.">
        <title>Complete genome sequence of 'Thioalkalivibrio sulfidophilus' HL-EbGr7.</title>
        <authorList>
            <person name="Muyzer G."/>
            <person name="Sorokin D.Y."/>
            <person name="Mavromatis K."/>
            <person name="Lapidus A."/>
            <person name="Clum A."/>
            <person name="Ivanova N."/>
            <person name="Pati A."/>
            <person name="d'Haeseleer P."/>
            <person name="Woyke T."/>
            <person name="Kyrpides N.C."/>
        </authorList>
    </citation>
    <scope>NUCLEOTIDE SEQUENCE [LARGE SCALE GENOMIC DNA]</scope>
    <source>
        <strain evidence="14 15">HL-EbGR7</strain>
    </source>
</reference>
<dbReference type="InterPro" id="IPR037066">
    <property type="entry name" value="Plug_dom_sf"/>
</dbReference>
<evidence type="ECO:0000256" key="6">
    <source>
        <dbReference type="ARBA" id="ARBA00023077"/>
    </source>
</evidence>
<dbReference type="PROSITE" id="PS01156">
    <property type="entry name" value="TONB_DEPENDENT_REC_2"/>
    <property type="match status" value="1"/>
</dbReference>
<keyword evidence="8 9" id="KW-0998">Cell outer membrane</keyword>
<keyword evidence="4 9" id="KW-0812">Transmembrane</keyword>
<evidence type="ECO:0000256" key="5">
    <source>
        <dbReference type="ARBA" id="ARBA00022729"/>
    </source>
</evidence>